<reference evidence="1 2" key="1">
    <citation type="submission" date="2016-07" db="EMBL/GenBank/DDBJ databases">
        <title>Pervasive Adenine N6-methylation of Active Genes in Fungi.</title>
        <authorList>
            <consortium name="DOE Joint Genome Institute"/>
            <person name="Mondo S.J."/>
            <person name="Dannebaum R.O."/>
            <person name="Kuo R.C."/>
            <person name="Labutti K."/>
            <person name="Haridas S."/>
            <person name="Kuo A."/>
            <person name="Salamov A."/>
            <person name="Ahrendt S.R."/>
            <person name="Lipzen A."/>
            <person name="Sullivan W."/>
            <person name="Andreopoulos W.B."/>
            <person name="Clum A."/>
            <person name="Lindquist E."/>
            <person name="Daum C."/>
            <person name="Ramamoorthy G.K."/>
            <person name="Gryganskyi A."/>
            <person name="Culley D."/>
            <person name="Magnuson J.K."/>
            <person name="James T.Y."/>
            <person name="O'Malley M.A."/>
            <person name="Stajich J.E."/>
            <person name="Spatafora J.W."/>
            <person name="Visel A."/>
            <person name="Grigoriev I.V."/>
        </authorList>
    </citation>
    <scope>NUCLEOTIDE SEQUENCE [LARGE SCALE GENOMIC DNA]</scope>
    <source>
        <strain evidence="1 2">CBS 129021</strain>
    </source>
</reference>
<gene>
    <name evidence="1" type="ORF">BCR38DRAFT_433309</name>
</gene>
<proteinExistence type="predicted"/>
<evidence type="ECO:0000313" key="1">
    <source>
        <dbReference type="EMBL" id="ORY63863.1"/>
    </source>
</evidence>
<dbReference type="RefSeq" id="XP_040715277.1">
    <property type="nucleotide sequence ID" value="XM_040860240.1"/>
</dbReference>
<evidence type="ECO:0000313" key="2">
    <source>
        <dbReference type="Proteomes" id="UP000193689"/>
    </source>
</evidence>
<dbReference type="PROSITE" id="PS51257">
    <property type="entry name" value="PROKAR_LIPOPROTEIN"/>
    <property type="match status" value="1"/>
</dbReference>
<organism evidence="1 2">
    <name type="scientific">Pseudomassariella vexata</name>
    <dbReference type="NCBI Taxonomy" id="1141098"/>
    <lineage>
        <taxon>Eukaryota</taxon>
        <taxon>Fungi</taxon>
        <taxon>Dikarya</taxon>
        <taxon>Ascomycota</taxon>
        <taxon>Pezizomycotina</taxon>
        <taxon>Sordariomycetes</taxon>
        <taxon>Xylariomycetidae</taxon>
        <taxon>Amphisphaeriales</taxon>
        <taxon>Pseudomassariaceae</taxon>
        <taxon>Pseudomassariella</taxon>
    </lineage>
</organism>
<dbReference type="GeneID" id="63776452"/>
<accession>A0A1Y2DX73</accession>
<dbReference type="AlphaFoldDB" id="A0A1Y2DX73"/>
<comment type="caution">
    <text evidence="1">The sequence shown here is derived from an EMBL/GenBank/DDBJ whole genome shotgun (WGS) entry which is preliminary data.</text>
</comment>
<sequence>MYSRVDRCIHTSTSHHIFSSVSSSISSLSFSSCLVSMHSLQCSFQCSCLETYQGYSSTNNNRRCAPNLRNSDTSTAHAGALETCKNAPGCYIPDCTLGSRGKGTCDRTSGAESHDANHCGWRLCQLPRLRSRFCRRRLQFS</sequence>
<dbReference type="EMBL" id="MCFJ01000007">
    <property type="protein sequence ID" value="ORY63863.1"/>
    <property type="molecule type" value="Genomic_DNA"/>
</dbReference>
<dbReference type="InParanoid" id="A0A1Y2DX73"/>
<protein>
    <submittedName>
        <fullName evidence="1">Uncharacterized protein</fullName>
    </submittedName>
</protein>
<keyword evidence="2" id="KW-1185">Reference proteome</keyword>
<dbReference type="Proteomes" id="UP000193689">
    <property type="component" value="Unassembled WGS sequence"/>
</dbReference>
<name>A0A1Y2DX73_9PEZI</name>